<keyword evidence="3" id="KW-0547">Nucleotide-binding</keyword>
<dbReference type="Pfam" id="PF09835">
    <property type="entry name" value="DUF2062"/>
    <property type="match status" value="1"/>
</dbReference>
<dbReference type="PANTHER" id="PTHR40547:SF1">
    <property type="entry name" value="SLL0298 PROTEIN"/>
    <property type="match status" value="1"/>
</dbReference>
<evidence type="ECO:0000313" key="4">
    <source>
        <dbReference type="Proteomes" id="UP000321577"/>
    </source>
</evidence>
<reference evidence="3 4" key="1">
    <citation type="submission" date="2019-07" db="EMBL/GenBank/DDBJ databases">
        <title>Whole genome shotgun sequence of Brevifollis gellanilyticus NBRC 108608.</title>
        <authorList>
            <person name="Hosoyama A."/>
            <person name="Uohara A."/>
            <person name="Ohji S."/>
            <person name="Ichikawa N."/>
        </authorList>
    </citation>
    <scope>NUCLEOTIDE SEQUENCE [LARGE SCALE GENOMIC DNA]</scope>
    <source>
        <strain evidence="3 4">NBRC 108608</strain>
    </source>
</reference>
<evidence type="ECO:0000256" key="1">
    <source>
        <dbReference type="SAM" id="Phobius"/>
    </source>
</evidence>
<accession>A0A512M666</accession>
<dbReference type="GO" id="GO:0005524">
    <property type="term" value="F:ATP binding"/>
    <property type="evidence" value="ECO:0007669"/>
    <property type="project" value="UniProtKB-KW"/>
</dbReference>
<evidence type="ECO:0000259" key="2">
    <source>
        <dbReference type="Pfam" id="PF09835"/>
    </source>
</evidence>
<proteinExistence type="predicted"/>
<name>A0A512M666_9BACT</name>
<comment type="caution">
    <text evidence="3">The sequence shown here is derived from an EMBL/GenBank/DDBJ whole genome shotgun (WGS) entry which is preliminary data.</text>
</comment>
<feature type="transmembrane region" description="Helical" evidence="1">
    <location>
        <begin position="147"/>
        <end position="174"/>
    </location>
</feature>
<feature type="transmembrane region" description="Helical" evidence="1">
    <location>
        <begin position="50"/>
        <end position="69"/>
    </location>
</feature>
<feature type="domain" description="DUF2062" evidence="2">
    <location>
        <begin position="33"/>
        <end position="178"/>
    </location>
</feature>
<keyword evidence="1" id="KW-0472">Membrane</keyword>
<dbReference type="OrthoDB" id="9786029at2"/>
<gene>
    <name evidence="3" type="ORF">BGE01nite_15130</name>
</gene>
<dbReference type="RefSeq" id="WP_146849824.1">
    <property type="nucleotide sequence ID" value="NZ_BKAG01000008.1"/>
</dbReference>
<keyword evidence="4" id="KW-1185">Reference proteome</keyword>
<dbReference type="InterPro" id="IPR018639">
    <property type="entry name" value="DUF2062"/>
</dbReference>
<dbReference type="Proteomes" id="UP000321577">
    <property type="component" value="Unassembled WGS sequence"/>
</dbReference>
<evidence type="ECO:0000313" key="3">
    <source>
        <dbReference type="EMBL" id="GEP42222.1"/>
    </source>
</evidence>
<keyword evidence="3" id="KW-0067">ATP-binding</keyword>
<dbReference type="PANTHER" id="PTHR40547">
    <property type="entry name" value="SLL0298 PROTEIN"/>
    <property type="match status" value="1"/>
</dbReference>
<keyword evidence="1" id="KW-1133">Transmembrane helix</keyword>
<protein>
    <submittedName>
        <fullName evidence="3">ATP-binding protein</fullName>
    </submittedName>
</protein>
<dbReference type="EMBL" id="BKAG01000008">
    <property type="protein sequence ID" value="GEP42222.1"/>
    <property type="molecule type" value="Genomic_DNA"/>
</dbReference>
<feature type="transmembrane region" description="Helical" evidence="1">
    <location>
        <begin position="76"/>
        <end position="96"/>
    </location>
</feature>
<keyword evidence="1" id="KW-0812">Transmembrane</keyword>
<dbReference type="AlphaFoldDB" id="A0A512M666"/>
<sequence>MLDHVRGYFRRTVFKTIRFLKHPRKLKRSGVMRWFALHFLNKRVWKPTQHTFSGGLAIGMFITLQLLPIQMPAATIVAAIFRVNIPIALVMCWLSNPVTMAALVPLEYAVGKWALAFFTQVPSTPFPDKLPEDVAGMWMALREHAPVMLFGGVVLGAVLTPISYAVSYVTWGWLEHWRDRRKEPELPLKSGDDPL</sequence>
<organism evidence="3 4">
    <name type="scientific">Brevifollis gellanilyticus</name>
    <dbReference type="NCBI Taxonomy" id="748831"/>
    <lineage>
        <taxon>Bacteria</taxon>
        <taxon>Pseudomonadati</taxon>
        <taxon>Verrucomicrobiota</taxon>
        <taxon>Verrucomicrobiia</taxon>
        <taxon>Verrucomicrobiales</taxon>
        <taxon>Verrucomicrobiaceae</taxon>
    </lineage>
</organism>